<dbReference type="PROSITE" id="PS50249">
    <property type="entry name" value="MPN"/>
    <property type="match status" value="1"/>
</dbReference>
<protein>
    <recommendedName>
        <fullName evidence="9">MPN domain-containing protein</fullName>
    </recommendedName>
</protein>
<sequence>MKQYNMETLKTLLANTINEKPDSYTIQQIFSSVQSFHDLIDVSEEELMTIKGIGKTKAKAIVSALQLAKVMYENHDEERYVIRSPRDVYDYVYAEMKYLTQEHFVLLGLNTKNQVMFKQTVTVGTLNASLVHPREVFRPLIRRSCASAIVLHNHPSGDPTPSREDIKVTERLSEVGKIVGIELLDHVIVGNDYVSLKEKGYL</sequence>
<accession>A0A263BXC8</accession>
<evidence type="ECO:0000313" key="10">
    <source>
        <dbReference type="EMBL" id="OZM58364.1"/>
    </source>
</evidence>
<keyword evidence="2" id="KW-0645">Protease</keyword>
<dbReference type="GO" id="GO:0046872">
    <property type="term" value="F:metal ion binding"/>
    <property type="evidence" value="ECO:0007669"/>
    <property type="project" value="UniProtKB-KW"/>
</dbReference>
<dbReference type="InterPro" id="IPR000445">
    <property type="entry name" value="HhH_motif"/>
</dbReference>
<dbReference type="InterPro" id="IPR001405">
    <property type="entry name" value="UPF0758"/>
</dbReference>
<dbReference type="PANTHER" id="PTHR30471:SF3">
    <property type="entry name" value="UPF0758 PROTEIN YEES-RELATED"/>
    <property type="match status" value="1"/>
</dbReference>
<dbReference type="AlphaFoldDB" id="A0A263BXC8"/>
<evidence type="ECO:0000256" key="1">
    <source>
        <dbReference type="ARBA" id="ARBA00010243"/>
    </source>
</evidence>
<feature type="domain" description="MPN" evidence="9">
    <location>
        <begin position="81"/>
        <end position="202"/>
    </location>
</feature>
<reference evidence="10 11" key="2">
    <citation type="submission" date="2017-09" db="EMBL/GenBank/DDBJ databases">
        <title>Bacillus patelloidae sp. nov., isolated from the intestinal tract of a marine limpet.</title>
        <authorList>
            <person name="Liu R."/>
            <person name="Dong C."/>
            <person name="Shao Z."/>
        </authorList>
    </citation>
    <scope>NUCLEOTIDE SEQUENCE [LARGE SCALE GENOMIC DNA]</scope>
    <source>
        <strain evidence="10 11">SA5d-4</strain>
    </source>
</reference>
<keyword evidence="4" id="KW-0227">DNA damage</keyword>
<dbReference type="InterPro" id="IPR025657">
    <property type="entry name" value="RadC_JAB"/>
</dbReference>
<evidence type="ECO:0000256" key="5">
    <source>
        <dbReference type="ARBA" id="ARBA00022801"/>
    </source>
</evidence>
<dbReference type="InterPro" id="IPR037518">
    <property type="entry name" value="MPN"/>
</dbReference>
<dbReference type="CDD" id="cd08071">
    <property type="entry name" value="MPN_DUF2466"/>
    <property type="match status" value="1"/>
</dbReference>
<dbReference type="Pfam" id="PF04002">
    <property type="entry name" value="RadC"/>
    <property type="match status" value="1"/>
</dbReference>
<comment type="caution">
    <text evidence="10">The sequence shown here is derived from an EMBL/GenBank/DDBJ whole genome shotgun (WGS) entry which is preliminary data.</text>
</comment>
<keyword evidence="11" id="KW-1185">Reference proteome</keyword>
<dbReference type="GO" id="GO:0140097">
    <property type="term" value="F:catalytic activity, acting on DNA"/>
    <property type="evidence" value="ECO:0007669"/>
    <property type="project" value="UniProtKB-ARBA"/>
</dbReference>
<dbReference type="NCBIfam" id="NF000642">
    <property type="entry name" value="PRK00024.1"/>
    <property type="match status" value="1"/>
</dbReference>
<dbReference type="GO" id="GO:0006281">
    <property type="term" value="P:DNA repair"/>
    <property type="evidence" value="ECO:0007669"/>
    <property type="project" value="UniProtKB-KW"/>
</dbReference>
<organism evidence="10 11">
    <name type="scientific">Lottiidibacillus patelloidae</name>
    <dbReference type="NCBI Taxonomy" id="2670334"/>
    <lineage>
        <taxon>Bacteria</taxon>
        <taxon>Bacillati</taxon>
        <taxon>Bacillota</taxon>
        <taxon>Bacilli</taxon>
        <taxon>Bacillales</taxon>
        <taxon>Bacillaceae</taxon>
        <taxon>Lottiidibacillus</taxon>
    </lineage>
</organism>
<dbReference type="GO" id="GO:0003677">
    <property type="term" value="F:DNA binding"/>
    <property type="evidence" value="ECO:0007669"/>
    <property type="project" value="InterPro"/>
</dbReference>
<evidence type="ECO:0000256" key="8">
    <source>
        <dbReference type="ARBA" id="ARBA00023204"/>
    </source>
</evidence>
<comment type="similarity">
    <text evidence="1">Belongs to the UPF0758 family.</text>
</comment>
<keyword evidence="7" id="KW-0482">Metalloprotease</keyword>
<dbReference type="Gene3D" id="3.40.140.10">
    <property type="entry name" value="Cytidine Deaminase, domain 2"/>
    <property type="match status" value="1"/>
</dbReference>
<evidence type="ECO:0000256" key="7">
    <source>
        <dbReference type="ARBA" id="ARBA00023049"/>
    </source>
</evidence>
<dbReference type="Pfam" id="PF00633">
    <property type="entry name" value="HHH"/>
    <property type="match status" value="1"/>
</dbReference>
<reference evidence="11" key="1">
    <citation type="submission" date="2017-08" db="EMBL/GenBank/DDBJ databases">
        <authorList>
            <person name="Huang Z."/>
        </authorList>
    </citation>
    <scope>NUCLEOTIDE SEQUENCE [LARGE SCALE GENOMIC DNA]</scope>
    <source>
        <strain evidence="11">SA5d-4</strain>
    </source>
</reference>
<dbReference type="Proteomes" id="UP000217083">
    <property type="component" value="Unassembled WGS sequence"/>
</dbReference>
<keyword evidence="3" id="KW-0479">Metal-binding</keyword>
<dbReference type="PANTHER" id="PTHR30471">
    <property type="entry name" value="DNA REPAIR PROTEIN RADC"/>
    <property type="match status" value="1"/>
</dbReference>
<evidence type="ECO:0000256" key="3">
    <source>
        <dbReference type="ARBA" id="ARBA00022723"/>
    </source>
</evidence>
<proteinExistence type="inferred from homology"/>
<name>A0A263BXC8_9BACI</name>
<evidence type="ECO:0000259" key="9">
    <source>
        <dbReference type="PROSITE" id="PS50249"/>
    </source>
</evidence>
<dbReference type="InterPro" id="IPR020891">
    <property type="entry name" value="UPF0758_CS"/>
</dbReference>
<evidence type="ECO:0000256" key="4">
    <source>
        <dbReference type="ARBA" id="ARBA00022763"/>
    </source>
</evidence>
<dbReference type="PROSITE" id="PS01302">
    <property type="entry name" value="UPF0758"/>
    <property type="match status" value="1"/>
</dbReference>
<dbReference type="SUPFAM" id="SSF47781">
    <property type="entry name" value="RuvA domain 2-like"/>
    <property type="match status" value="1"/>
</dbReference>
<keyword evidence="5" id="KW-0378">Hydrolase</keyword>
<dbReference type="NCBIfam" id="TIGR00608">
    <property type="entry name" value="radc"/>
    <property type="match status" value="1"/>
</dbReference>
<dbReference type="EMBL" id="NPIA01000001">
    <property type="protein sequence ID" value="OZM58364.1"/>
    <property type="molecule type" value="Genomic_DNA"/>
</dbReference>
<dbReference type="GO" id="GO:0008237">
    <property type="term" value="F:metallopeptidase activity"/>
    <property type="evidence" value="ECO:0007669"/>
    <property type="project" value="UniProtKB-KW"/>
</dbReference>
<dbReference type="Gene3D" id="1.10.150.20">
    <property type="entry name" value="5' to 3' exonuclease, C-terminal subdomain"/>
    <property type="match status" value="1"/>
</dbReference>
<gene>
    <name evidence="10" type="ORF">CIB95_01985</name>
</gene>
<evidence type="ECO:0000256" key="6">
    <source>
        <dbReference type="ARBA" id="ARBA00022833"/>
    </source>
</evidence>
<dbReference type="InterPro" id="IPR010994">
    <property type="entry name" value="RuvA_2-like"/>
</dbReference>
<evidence type="ECO:0000313" key="11">
    <source>
        <dbReference type="Proteomes" id="UP000217083"/>
    </source>
</evidence>
<keyword evidence="8" id="KW-0234">DNA repair</keyword>
<dbReference type="GO" id="GO:0006508">
    <property type="term" value="P:proteolysis"/>
    <property type="evidence" value="ECO:0007669"/>
    <property type="project" value="UniProtKB-KW"/>
</dbReference>
<evidence type="ECO:0000256" key="2">
    <source>
        <dbReference type="ARBA" id="ARBA00022670"/>
    </source>
</evidence>
<keyword evidence="6" id="KW-0862">Zinc</keyword>